<organism evidence="2 3">
    <name type="scientific">Sulfitobacter pacificus</name>
    <dbReference type="NCBI Taxonomy" id="1499314"/>
    <lineage>
        <taxon>Bacteria</taxon>
        <taxon>Pseudomonadati</taxon>
        <taxon>Pseudomonadota</taxon>
        <taxon>Alphaproteobacteria</taxon>
        <taxon>Rhodobacterales</taxon>
        <taxon>Roseobacteraceae</taxon>
        <taxon>Sulfitobacter</taxon>
    </lineage>
</organism>
<gene>
    <name evidence="2" type="ORF">GCM10007927_42680</name>
</gene>
<evidence type="ECO:0000313" key="3">
    <source>
        <dbReference type="Proteomes" id="UP001161388"/>
    </source>
</evidence>
<dbReference type="RefSeq" id="WP_284376899.1">
    <property type="nucleotide sequence ID" value="NZ_BSNL01000025.1"/>
</dbReference>
<proteinExistence type="predicted"/>
<dbReference type="SUPFAM" id="SSF53850">
    <property type="entry name" value="Periplasmic binding protein-like II"/>
    <property type="match status" value="1"/>
</dbReference>
<keyword evidence="1" id="KW-0732">Signal</keyword>
<dbReference type="EMBL" id="BSNL01000025">
    <property type="protein sequence ID" value="GLQ29464.1"/>
    <property type="molecule type" value="Genomic_DNA"/>
</dbReference>
<dbReference type="PANTHER" id="PTHR42941">
    <property type="entry name" value="SLL1037 PROTEIN"/>
    <property type="match status" value="1"/>
</dbReference>
<keyword evidence="3" id="KW-1185">Reference proteome</keyword>
<evidence type="ECO:0000256" key="1">
    <source>
        <dbReference type="SAM" id="SignalP"/>
    </source>
</evidence>
<dbReference type="Proteomes" id="UP001161388">
    <property type="component" value="Unassembled WGS sequence"/>
</dbReference>
<protein>
    <recommendedName>
        <fullName evidence="4">C4-dicarboxylate ABC transporter substrate-binding protein</fullName>
    </recommendedName>
</protein>
<comment type="caution">
    <text evidence="2">The sequence shown here is derived from an EMBL/GenBank/DDBJ whole genome shotgun (WGS) entry which is preliminary data.</text>
</comment>
<reference evidence="2" key="1">
    <citation type="journal article" date="2014" name="Int. J. Syst. Evol. Microbiol.">
        <title>Complete genome of a new Firmicutes species belonging to the dominant human colonic microbiota ('Ruminococcus bicirculans') reveals two chromosomes and a selective capacity to utilize plant glucans.</title>
        <authorList>
            <consortium name="NISC Comparative Sequencing Program"/>
            <person name="Wegmann U."/>
            <person name="Louis P."/>
            <person name="Goesmann A."/>
            <person name="Henrissat B."/>
            <person name="Duncan S.H."/>
            <person name="Flint H.J."/>
        </authorList>
    </citation>
    <scope>NUCLEOTIDE SEQUENCE</scope>
    <source>
        <strain evidence="2">NBRC 109915</strain>
    </source>
</reference>
<feature type="signal peptide" evidence="1">
    <location>
        <begin position="1"/>
        <end position="18"/>
    </location>
</feature>
<evidence type="ECO:0008006" key="4">
    <source>
        <dbReference type="Google" id="ProtNLM"/>
    </source>
</evidence>
<sequence length="347" mass="36271">MRLTGFALLLAGTLTATAATAQVNITAETTSPGGSTYLATSHMAEIAGTSGIANIQLLDGQTLTNSLQNVAEGKTDIASTPHVLPFLMSRGVGPFGKLGAERGAELASNLRAVYPYTLGIFFLYAYDAKGLSGWDGLAGKKVFNGPPRGGALTNARAMIQIITGLKDGEGYEGIQSNWGQATSIISGGEPDAVVLPELFPSGRISTLGAAGRLTAWSMPKEVYESEAMQKYSTAPGSAPFTAPVSELSAILGDNWQLVSEDDTFRAFATIGGDVVHKDMDEQLVYDLVAAYIASLDALKAKAPFGNTVNYDNPGLGMCGANPITYHKGAARAWEDAGYEIPDCAKDS</sequence>
<dbReference type="InterPro" id="IPR011852">
    <property type="entry name" value="TRAP_TAXI"/>
</dbReference>
<dbReference type="Gene3D" id="3.40.190.10">
    <property type="entry name" value="Periplasmic binding protein-like II"/>
    <property type="match status" value="2"/>
</dbReference>
<accession>A0ABQ5VQZ2</accession>
<dbReference type="Pfam" id="PF16868">
    <property type="entry name" value="NMT1_3"/>
    <property type="match status" value="1"/>
</dbReference>
<name>A0ABQ5VQZ2_9RHOB</name>
<reference evidence="2" key="2">
    <citation type="submission" date="2023-01" db="EMBL/GenBank/DDBJ databases">
        <title>Draft genome sequence of Sulfitobacter pacificus strain NBRC 109915.</title>
        <authorList>
            <person name="Sun Q."/>
            <person name="Mori K."/>
        </authorList>
    </citation>
    <scope>NUCLEOTIDE SEQUENCE</scope>
    <source>
        <strain evidence="2">NBRC 109915</strain>
    </source>
</reference>
<dbReference type="PANTHER" id="PTHR42941:SF1">
    <property type="entry name" value="SLL1037 PROTEIN"/>
    <property type="match status" value="1"/>
</dbReference>
<feature type="chain" id="PRO_5046653626" description="C4-dicarboxylate ABC transporter substrate-binding protein" evidence="1">
    <location>
        <begin position="19"/>
        <end position="347"/>
    </location>
</feature>
<evidence type="ECO:0000313" key="2">
    <source>
        <dbReference type="EMBL" id="GLQ29464.1"/>
    </source>
</evidence>